<dbReference type="EMBL" id="QVQW01000088">
    <property type="protein sequence ID" value="RKU40909.1"/>
    <property type="molecule type" value="Genomic_DNA"/>
</dbReference>
<feature type="region of interest" description="Disordered" evidence="1">
    <location>
        <begin position="47"/>
        <end position="90"/>
    </location>
</feature>
<name>A0A420XZH1_9PEZI</name>
<proteinExistence type="predicted"/>
<organism evidence="2 3">
    <name type="scientific">Coniochaeta pulveracea</name>
    <dbReference type="NCBI Taxonomy" id="177199"/>
    <lineage>
        <taxon>Eukaryota</taxon>
        <taxon>Fungi</taxon>
        <taxon>Dikarya</taxon>
        <taxon>Ascomycota</taxon>
        <taxon>Pezizomycotina</taxon>
        <taxon>Sordariomycetes</taxon>
        <taxon>Sordariomycetidae</taxon>
        <taxon>Coniochaetales</taxon>
        <taxon>Coniochaetaceae</taxon>
        <taxon>Coniochaeta</taxon>
    </lineage>
</organism>
<accession>A0A420XZH1</accession>
<reference evidence="2 3" key="1">
    <citation type="submission" date="2018-08" db="EMBL/GenBank/DDBJ databases">
        <title>Draft genome of the lignicolous fungus Coniochaeta pulveracea.</title>
        <authorList>
            <person name="Borstlap C.J."/>
            <person name="De Witt R.N."/>
            <person name="Botha A."/>
            <person name="Volschenk H."/>
        </authorList>
    </citation>
    <scope>NUCLEOTIDE SEQUENCE [LARGE SCALE GENOMIC DNA]</scope>
    <source>
        <strain evidence="2 3">CAB683</strain>
    </source>
</reference>
<comment type="caution">
    <text evidence="2">The sequence shown here is derived from an EMBL/GenBank/DDBJ whole genome shotgun (WGS) entry which is preliminary data.</text>
</comment>
<dbReference type="AlphaFoldDB" id="A0A420XZH1"/>
<gene>
    <name evidence="2" type="ORF">DL546_004152</name>
</gene>
<protein>
    <submittedName>
        <fullName evidence="2">Uncharacterized protein</fullName>
    </submittedName>
</protein>
<dbReference type="Proteomes" id="UP000275385">
    <property type="component" value="Unassembled WGS sequence"/>
</dbReference>
<feature type="non-terminal residue" evidence="2">
    <location>
        <position position="90"/>
    </location>
</feature>
<evidence type="ECO:0000256" key="1">
    <source>
        <dbReference type="SAM" id="MobiDB-lite"/>
    </source>
</evidence>
<evidence type="ECO:0000313" key="2">
    <source>
        <dbReference type="EMBL" id="RKU40909.1"/>
    </source>
</evidence>
<sequence>MAKMEEEGIKTREEFRGQLAQFMKLEGVKTSRESWDMEWICWGRDHEREEERRVADGKEEMEGGDDDDNIGSEVFNTREEDDQSYNVSRT</sequence>
<evidence type="ECO:0000313" key="3">
    <source>
        <dbReference type="Proteomes" id="UP000275385"/>
    </source>
</evidence>
<feature type="compositionally biased region" description="Basic and acidic residues" evidence="1">
    <location>
        <begin position="47"/>
        <end position="61"/>
    </location>
</feature>
<keyword evidence="3" id="KW-1185">Reference proteome</keyword>